<sequence>MAVQKNELNVYWTISKLAFGTLAPSRAIAIVNEKEISQCSARFTPHACVLSQLNYTTEYTVVIDVCVTPPDPMSSQDFSADWCLTTTGVQKKSLRESTAEDVRILAVRTNELNFSWSIPNLVDGKLESSRATAIRHKKEVTICSANCPRSTCFLSQLNHSTEYIVVIEVCVIPPDALWARDSSAAWCSRTAETRKTTLQELEGKLASSRAIVILNEKDFTICSANGPKSTCVLSQLNYSNEYRIFIEVCVTPPDAVSIRVSDAAWCSKTPEMRKTTVREFPARAEDVRILAVRTSELNVSWTIPNLVEGKLESPRAIGMLDDFVAMQCTPDVTMDGLVACILSGMAHSTEYKVFIELCVTPADAMSPSISSSAWCSKTDGVRKETLPQSPENATSVTVRAVQGKALTVSWINPNSVYGKLVSATATASLHTQTTVVANCWVKDVWPCAATCILFGLKDFTLYDVHGARIHFPCTATHGVLSSSKAVAILNEKTEVTCSGIPEANSPTSCSLNGLKDLTNYTIRVRICVYPVEEEPGYWAGDGCSSTSPIVKQTLPGGPDVATITVIFAHQRHSLEISWLNPDATHGPLAKATAICFWQGNKVAICQADILPGQAVTCTLTKLVDFEEYAIFVEVCVAPAQAEFEDGCDGVGGCSRTPTILGSTLFGGKAFKPPRILHLS</sequence>
<dbReference type="OrthoDB" id="6273703at2759"/>
<accession>A0A183S9B3</accession>
<organism evidence="3">
    <name type="scientific">Schistocephalus solidus</name>
    <name type="common">Tapeworm</name>
    <dbReference type="NCBI Taxonomy" id="70667"/>
    <lineage>
        <taxon>Eukaryota</taxon>
        <taxon>Metazoa</taxon>
        <taxon>Spiralia</taxon>
        <taxon>Lophotrochozoa</taxon>
        <taxon>Platyhelminthes</taxon>
        <taxon>Cestoda</taxon>
        <taxon>Eucestoda</taxon>
        <taxon>Diphyllobothriidea</taxon>
        <taxon>Diphyllobothriidae</taxon>
        <taxon>Schistocephalus</taxon>
    </lineage>
</organism>
<evidence type="ECO:0000313" key="1">
    <source>
        <dbReference type="EMBL" id="VDL86267.1"/>
    </source>
</evidence>
<evidence type="ECO:0000313" key="3">
    <source>
        <dbReference type="WBParaSite" id="SSLN_0000084401-mRNA-1"/>
    </source>
</evidence>
<dbReference type="InterPro" id="IPR036116">
    <property type="entry name" value="FN3_sf"/>
</dbReference>
<reference evidence="1 2" key="2">
    <citation type="submission" date="2018-11" db="EMBL/GenBank/DDBJ databases">
        <authorList>
            <consortium name="Pathogen Informatics"/>
        </authorList>
    </citation>
    <scope>NUCLEOTIDE SEQUENCE [LARGE SCALE GENOMIC DNA]</scope>
    <source>
        <strain evidence="1 2">NST_G2</strain>
    </source>
</reference>
<evidence type="ECO:0000313" key="2">
    <source>
        <dbReference type="Proteomes" id="UP000275846"/>
    </source>
</evidence>
<dbReference type="EMBL" id="UYSU01000810">
    <property type="protein sequence ID" value="VDL86267.1"/>
    <property type="molecule type" value="Genomic_DNA"/>
</dbReference>
<gene>
    <name evidence="1" type="ORF">SSLN_LOCUS811</name>
</gene>
<reference evidence="3" key="1">
    <citation type="submission" date="2016-06" db="UniProtKB">
        <authorList>
            <consortium name="WormBaseParasite"/>
        </authorList>
    </citation>
    <scope>IDENTIFICATION</scope>
</reference>
<dbReference type="WBParaSite" id="SSLN_0000084401-mRNA-1">
    <property type="protein sequence ID" value="SSLN_0000084401-mRNA-1"/>
    <property type="gene ID" value="SSLN_0000084401"/>
</dbReference>
<name>A0A183S9B3_SCHSO</name>
<protein>
    <submittedName>
        <fullName evidence="3">Protein-tyrosine-phosphatase</fullName>
    </submittedName>
</protein>
<dbReference type="AlphaFoldDB" id="A0A183S9B3"/>
<dbReference type="SUPFAM" id="SSF49265">
    <property type="entry name" value="Fibronectin type III"/>
    <property type="match status" value="2"/>
</dbReference>
<keyword evidence="2" id="KW-1185">Reference proteome</keyword>
<dbReference type="Proteomes" id="UP000275846">
    <property type="component" value="Unassembled WGS sequence"/>
</dbReference>
<proteinExistence type="predicted"/>